<feature type="domain" description="Aspartyl/asparaginy/proline hydroxylase" evidence="1">
    <location>
        <begin position="16"/>
        <end position="172"/>
    </location>
</feature>
<sequence length="231" mass="26157">MIRFACLPLSVDLPSIQHEVTQLTTEWMPHLNTKYYTGNWDIKSLRSPRGAEDNSVPDLMSAGDTYLDTPLMARCPAIQEFTGNLQCNIMSVRLMNLRSGAVIKPHRDYDLCFEKGEARIHVPVFTNDQVTFYCEEQLVPMREGECWYINANKTHQVANRGTSDRIHLVIDCVVNDWMKDLFGRAEKNEVPDILDVQETMALIAALKTHHTEMANTMAASLQAQLEAQATA</sequence>
<dbReference type="EMBL" id="SDHZ01000001">
    <property type="protein sequence ID" value="RXK85962.1"/>
    <property type="molecule type" value="Genomic_DNA"/>
</dbReference>
<dbReference type="Proteomes" id="UP000290545">
    <property type="component" value="Unassembled WGS sequence"/>
</dbReference>
<gene>
    <name evidence="2" type="ORF">ESB13_03895</name>
</gene>
<organism evidence="2 3">
    <name type="scientific">Filimonas effusa</name>
    <dbReference type="NCBI Taxonomy" id="2508721"/>
    <lineage>
        <taxon>Bacteria</taxon>
        <taxon>Pseudomonadati</taxon>
        <taxon>Bacteroidota</taxon>
        <taxon>Chitinophagia</taxon>
        <taxon>Chitinophagales</taxon>
        <taxon>Chitinophagaceae</taxon>
        <taxon>Filimonas</taxon>
    </lineage>
</organism>
<name>A0A4Q1D9A9_9BACT</name>
<evidence type="ECO:0000313" key="3">
    <source>
        <dbReference type="Proteomes" id="UP000290545"/>
    </source>
</evidence>
<evidence type="ECO:0000259" key="1">
    <source>
        <dbReference type="Pfam" id="PF05118"/>
    </source>
</evidence>
<proteinExistence type="predicted"/>
<dbReference type="InterPro" id="IPR007803">
    <property type="entry name" value="Asp/Arg/Pro-Hydrxlase"/>
</dbReference>
<reference evidence="2 3" key="1">
    <citation type="submission" date="2019-01" db="EMBL/GenBank/DDBJ databases">
        <title>Filimonas sp. strain TTM-71.</title>
        <authorList>
            <person name="Chen W.-M."/>
        </authorList>
    </citation>
    <scope>NUCLEOTIDE SEQUENCE [LARGE SCALE GENOMIC DNA]</scope>
    <source>
        <strain evidence="2 3">TTM-71</strain>
    </source>
</reference>
<evidence type="ECO:0000313" key="2">
    <source>
        <dbReference type="EMBL" id="RXK85962.1"/>
    </source>
</evidence>
<dbReference type="AlphaFoldDB" id="A0A4Q1D9A9"/>
<dbReference type="Pfam" id="PF05118">
    <property type="entry name" value="Asp_Arg_Hydrox"/>
    <property type="match status" value="1"/>
</dbReference>
<dbReference type="InterPro" id="IPR027443">
    <property type="entry name" value="IPNS-like_sf"/>
</dbReference>
<comment type="caution">
    <text evidence="2">The sequence shown here is derived from an EMBL/GenBank/DDBJ whole genome shotgun (WGS) entry which is preliminary data.</text>
</comment>
<protein>
    <submittedName>
        <fullName evidence="2">Aspartyl/asparaginyl beta-hydroxylase domain-containing protein</fullName>
    </submittedName>
</protein>
<dbReference type="Gene3D" id="2.60.120.330">
    <property type="entry name" value="B-lactam Antibiotic, Isopenicillin N Synthase, Chain"/>
    <property type="match status" value="1"/>
</dbReference>
<dbReference type="SUPFAM" id="SSF51197">
    <property type="entry name" value="Clavaminate synthase-like"/>
    <property type="match status" value="1"/>
</dbReference>
<dbReference type="OrthoDB" id="1441538at2"/>
<dbReference type="RefSeq" id="WP_129001713.1">
    <property type="nucleotide sequence ID" value="NZ_SDHZ01000001.1"/>
</dbReference>
<accession>A0A4Q1D9A9</accession>
<keyword evidence="3" id="KW-1185">Reference proteome</keyword>